<dbReference type="Gene3D" id="1.20.5.1150">
    <property type="entry name" value="Ribosomal protein S8"/>
    <property type="match status" value="1"/>
</dbReference>
<evidence type="ECO:0000313" key="5">
    <source>
        <dbReference type="Proteomes" id="UP000239649"/>
    </source>
</evidence>
<comment type="similarity">
    <text evidence="1">Belongs to the bacterial ribosomal protein bS21 family.</text>
</comment>
<dbReference type="EMBL" id="LHPF02000011">
    <property type="protein sequence ID" value="PSC72314.1"/>
    <property type="molecule type" value="Genomic_DNA"/>
</dbReference>
<dbReference type="Proteomes" id="UP000239649">
    <property type="component" value="Unassembled WGS sequence"/>
</dbReference>
<keyword evidence="3" id="KW-0687">Ribonucleoprotein</keyword>
<keyword evidence="5" id="KW-1185">Reference proteome</keyword>
<name>A0A2P6VDZ0_9CHLO</name>
<comment type="caution">
    <text evidence="4">The sequence shown here is derived from an EMBL/GenBank/DDBJ whole genome shotgun (WGS) entry which is preliminary data.</text>
</comment>
<dbReference type="NCBIfam" id="TIGR00030">
    <property type="entry name" value="S21p"/>
    <property type="match status" value="1"/>
</dbReference>
<keyword evidence="2" id="KW-0689">Ribosomal protein</keyword>
<evidence type="ECO:0000256" key="2">
    <source>
        <dbReference type="ARBA" id="ARBA00022980"/>
    </source>
</evidence>
<evidence type="ECO:0000256" key="1">
    <source>
        <dbReference type="ARBA" id="ARBA00006640"/>
    </source>
</evidence>
<organism evidence="4 5">
    <name type="scientific">Micractinium conductrix</name>
    <dbReference type="NCBI Taxonomy" id="554055"/>
    <lineage>
        <taxon>Eukaryota</taxon>
        <taxon>Viridiplantae</taxon>
        <taxon>Chlorophyta</taxon>
        <taxon>core chlorophytes</taxon>
        <taxon>Trebouxiophyceae</taxon>
        <taxon>Chlorellales</taxon>
        <taxon>Chlorellaceae</taxon>
        <taxon>Chlorella clade</taxon>
        <taxon>Micractinium</taxon>
    </lineage>
</organism>
<dbReference type="InterPro" id="IPR038380">
    <property type="entry name" value="Ribosomal_bS21_sf"/>
</dbReference>
<evidence type="ECO:0000313" key="4">
    <source>
        <dbReference type="EMBL" id="PSC72314.1"/>
    </source>
</evidence>
<sequence>MALRRSCAGLAARLGEACSSSGASSSLAAQARTQGAALAQPARAVLQQKQARTVTNGIAVDVPNGNVDRAWRALTRKVREEAVLLKAQGRQFYEKPSERRKKAASLAERRFKRAEFQEMLGWIMRRRSRGF</sequence>
<dbReference type="Pfam" id="PF01165">
    <property type="entry name" value="Ribosomal_S21"/>
    <property type="match status" value="1"/>
</dbReference>
<dbReference type="OrthoDB" id="2501249at2759"/>
<evidence type="ECO:0000256" key="3">
    <source>
        <dbReference type="ARBA" id="ARBA00023274"/>
    </source>
</evidence>
<dbReference type="AlphaFoldDB" id="A0A2P6VDZ0"/>
<proteinExistence type="inferred from homology"/>
<dbReference type="GO" id="GO:0006412">
    <property type="term" value="P:translation"/>
    <property type="evidence" value="ECO:0007669"/>
    <property type="project" value="InterPro"/>
</dbReference>
<protein>
    <submittedName>
        <fullName evidence="4">30S ribosomal S21</fullName>
    </submittedName>
</protein>
<dbReference type="InterPro" id="IPR001911">
    <property type="entry name" value="Ribosomal_bS21"/>
</dbReference>
<accession>A0A2P6VDZ0</accession>
<dbReference type="GO" id="GO:1990904">
    <property type="term" value="C:ribonucleoprotein complex"/>
    <property type="evidence" value="ECO:0007669"/>
    <property type="project" value="UniProtKB-KW"/>
</dbReference>
<reference evidence="4 5" key="1">
    <citation type="journal article" date="2018" name="Plant J.">
        <title>Genome sequences of Chlorella sorokiniana UTEX 1602 and Micractinium conductrix SAG 241.80: implications to maltose excretion by a green alga.</title>
        <authorList>
            <person name="Arriola M.B."/>
            <person name="Velmurugan N."/>
            <person name="Zhang Y."/>
            <person name="Plunkett M.H."/>
            <person name="Hondzo H."/>
            <person name="Barney B.M."/>
        </authorList>
    </citation>
    <scope>NUCLEOTIDE SEQUENCE [LARGE SCALE GENOMIC DNA]</scope>
    <source>
        <strain evidence="4 5">SAG 241.80</strain>
    </source>
</reference>
<gene>
    <name evidence="4" type="ORF">C2E20_4398</name>
</gene>
<dbReference type="GO" id="GO:0005840">
    <property type="term" value="C:ribosome"/>
    <property type="evidence" value="ECO:0007669"/>
    <property type="project" value="UniProtKB-KW"/>
</dbReference>
<dbReference type="GO" id="GO:0003735">
    <property type="term" value="F:structural constituent of ribosome"/>
    <property type="evidence" value="ECO:0007669"/>
    <property type="project" value="InterPro"/>
</dbReference>